<dbReference type="Proteomes" id="UP000436088">
    <property type="component" value="Unassembled WGS sequence"/>
</dbReference>
<sequence length="93" mass="10131">MKRVSLVALCVAALAVLLFTRVTEAAICDPQQLSPCISALTSPVAPSISCCSKLNEQRPCLCGYIRNPPLKHFVDNPNTKRIASTCRVPYPRC</sequence>
<dbReference type="InterPro" id="IPR016140">
    <property type="entry name" value="Bifunc_inhib/LTP/seed_store"/>
</dbReference>
<dbReference type="InterPro" id="IPR036312">
    <property type="entry name" value="Bifun_inhib/LTP/seed_sf"/>
</dbReference>
<keyword evidence="1" id="KW-0813">Transport</keyword>
<organism evidence="5 6">
    <name type="scientific">Hibiscus syriacus</name>
    <name type="common">Rose of Sharon</name>
    <dbReference type="NCBI Taxonomy" id="106335"/>
    <lineage>
        <taxon>Eukaryota</taxon>
        <taxon>Viridiplantae</taxon>
        <taxon>Streptophyta</taxon>
        <taxon>Embryophyta</taxon>
        <taxon>Tracheophyta</taxon>
        <taxon>Spermatophyta</taxon>
        <taxon>Magnoliopsida</taxon>
        <taxon>eudicotyledons</taxon>
        <taxon>Gunneridae</taxon>
        <taxon>Pentapetalae</taxon>
        <taxon>rosids</taxon>
        <taxon>malvids</taxon>
        <taxon>Malvales</taxon>
        <taxon>Malvaceae</taxon>
        <taxon>Malvoideae</taxon>
        <taxon>Hibiscus</taxon>
    </lineage>
</organism>
<comment type="caution">
    <text evidence="5">The sequence shown here is derived from an EMBL/GenBank/DDBJ whole genome shotgun (WGS) entry which is preliminary data.</text>
</comment>
<evidence type="ECO:0000313" key="6">
    <source>
        <dbReference type="Proteomes" id="UP000436088"/>
    </source>
</evidence>
<proteinExistence type="predicted"/>
<keyword evidence="2" id="KW-0446">Lipid-binding</keyword>
<evidence type="ECO:0000256" key="3">
    <source>
        <dbReference type="SAM" id="SignalP"/>
    </source>
</evidence>
<evidence type="ECO:0000256" key="1">
    <source>
        <dbReference type="ARBA" id="ARBA00022448"/>
    </source>
</evidence>
<accession>A0A6A2XAG7</accession>
<dbReference type="EMBL" id="VEPZ02001443">
    <property type="protein sequence ID" value="KAE8672551.1"/>
    <property type="molecule type" value="Genomic_DNA"/>
</dbReference>
<dbReference type="PANTHER" id="PTHR33214:SF69">
    <property type="entry name" value="BIFUNCTIONAL INHIBITOR_LIPID-TRANSFER PROTEIN_SEED STORAGE 2S ALBUMIN SUPERFAMILY PROTEIN"/>
    <property type="match status" value="1"/>
</dbReference>
<reference evidence="5" key="1">
    <citation type="submission" date="2019-09" db="EMBL/GenBank/DDBJ databases">
        <title>Draft genome information of white flower Hibiscus syriacus.</title>
        <authorList>
            <person name="Kim Y.-M."/>
        </authorList>
    </citation>
    <scope>NUCLEOTIDE SEQUENCE [LARGE SCALE GENOMIC DNA]</scope>
    <source>
        <strain evidence="5">YM2019G1</strain>
    </source>
</reference>
<name>A0A6A2XAG7_HIBSY</name>
<evidence type="ECO:0000313" key="5">
    <source>
        <dbReference type="EMBL" id="KAE8672551.1"/>
    </source>
</evidence>
<feature type="chain" id="PRO_5025613702" evidence="3">
    <location>
        <begin position="26"/>
        <end position="93"/>
    </location>
</feature>
<dbReference type="SUPFAM" id="SSF47699">
    <property type="entry name" value="Bifunctional inhibitor/lipid-transfer protein/seed storage 2S albumin"/>
    <property type="match status" value="1"/>
</dbReference>
<keyword evidence="3" id="KW-0732">Signal</keyword>
<dbReference type="CDD" id="cd01959">
    <property type="entry name" value="nsLTP2"/>
    <property type="match status" value="1"/>
</dbReference>
<dbReference type="PANTHER" id="PTHR33214">
    <property type="entry name" value="BIFUNCTIONAL INHIBITOR/LIPID-TRANSFER PROTEIN/SEED STORAGE 2S ALBUMIN SUPERFAMILY PROTEIN"/>
    <property type="match status" value="1"/>
</dbReference>
<dbReference type="OrthoDB" id="665742at2759"/>
<dbReference type="SMART" id="SM00499">
    <property type="entry name" value="AAI"/>
    <property type="match status" value="1"/>
</dbReference>
<dbReference type="GO" id="GO:0008289">
    <property type="term" value="F:lipid binding"/>
    <property type="evidence" value="ECO:0007669"/>
    <property type="project" value="UniProtKB-KW"/>
</dbReference>
<evidence type="ECO:0000256" key="2">
    <source>
        <dbReference type="ARBA" id="ARBA00023121"/>
    </source>
</evidence>
<feature type="domain" description="Bifunctional inhibitor/plant lipid transfer protein/seed storage helical" evidence="4">
    <location>
        <begin position="28"/>
        <end position="93"/>
    </location>
</feature>
<dbReference type="GO" id="GO:0006869">
    <property type="term" value="P:lipid transport"/>
    <property type="evidence" value="ECO:0007669"/>
    <property type="project" value="InterPro"/>
</dbReference>
<dbReference type="InterPro" id="IPR033872">
    <property type="entry name" value="nsLTP2"/>
</dbReference>
<dbReference type="AlphaFoldDB" id="A0A6A2XAG7"/>
<keyword evidence="6" id="KW-1185">Reference proteome</keyword>
<feature type="signal peptide" evidence="3">
    <location>
        <begin position="1"/>
        <end position="25"/>
    </location>
</feature>
<gene>
    <name evidence="5" type="ORF">F3Y22_tig00111837pilonHSYRG00210</name>
</gene>
<evidence type="ECO:0000259" key="4">
    <source>
        <dbReference type="SMART" id="SM00499"/>
    </source>
</evidence>
<protein>
    <submittedName>
        <fullName evidence="5">Non-specific lipid-transfer protein 2</fullName>
    </submittedName>
</protein>
<dbReference type="Gene3D" id="1.10.110.10">
    <property type="entry name" value="Plant lipid-transfer and hydrophobic proteins"/>
    <property type="match status" value="1"/>
</dbReference>